<feature type="region of interest" description="Disordered" evidence="1">
    <location>
        <begin position="1"/>
        <end position="21"/>
    </location>
</feature>
<gene>
    <name evidence="2" type="ORF">FHX53_001524</name>
</gene>
<feature type="region of interest" description="Disordered" evidence="1">
    <location>
        <begin position="42"/>
        <end position="84"/>
    </location>
</feature>
<evidence type="ECO:0000313" key="2">
    <source>
        <dbReference type="EMBL" id="MBA8847932.1"/>
    </source>
</evidence>
<organism evidence="2 3">
    <name type="scientific">Microcella alkalica</name>
    <dbReference type="NCBI Taxonomy" id="355930"/>
    <lineage>
        <taxon>Bacteria</taxon>
        <taxon>Bacillati</taxon>
        <taxon>Actinomycetota</taxon>
        <taxon>Actinomycetes</taxon>
        <taxon>Micrococcales</taxon>
        <taxon>Microbacteriaceae</taxon>
        <taxon>Microcella</taxon>
    </lineage>
</organism>
<dbReference type="Proteomes" id="UP000585905">
    <property type="component" value="Unassembled WGS sequence"/>
</dbReference>
<feature type="compositionally biased region" description="Basic and acidic residues" evidence="1">
    <location>
        <begin position="50"/>
        <end position="64"/>
    </location>
</feature>
<feature type="compositionally biased region" description="Basic and acidic residues" evidence="1">
    <location>
        <begin position="73"/>
        <end position="84"/>
    </location>
</feature>
<proteinExistence type="predicted"/>
<evidence type="ECO:0000313" key="3">
    <source>
        <dbReference type="Proteomes" id="UP000585905"/>
    </source>
</evidence>
<accession>A0A839EBW0</accession>
<name>A0A839EBW0_9MICO</name>
<reference evidence="2 3" key="1">
    <citation type="submission" date="2020-07" db="EMBL/GenBank/DDBJ databases">
        <title>Sequencing the genomes of 1000 actinobacteria strains.</title>
        <authorList>
            <person name="Klenk H.-P."/>
        </authorList>
    </citation>
    <scope>NUCLEOTIDE SEQUENCE [LARGE SCALE GENOMIC DNA]</scope>
    <source>
        <strain evidence="2 3">DSM 19663</strain>
    </source>
</reference>
<evidence type="ECO:0000256" key="1">
    <source>
        <dbReference type="SAM" id="MobiDB-lite"/>
    </source>
</evidence>
<dbReference type="AntiFam" id="ANF00165">
    <property type="entry name" value="Shadow ORF (opposite Transposase_Mut domain)"/>
</dbReference>
<keyword evidence="3" id="KW-1185">Reference proteome</keyword>
<sequence>MVLDQHGASQSKQRGRIQEHTDNVGAALDLLVHPLEGVGGPDLPPVLLREPGEGKQVVSRELHHPRGGQHFGTADREPGRPIEL</sequence>
<protein>
    <submittedName>
        <fullName evidence="2">Uncharacterized protein</fullName>
    </submittedName>
</protein>
<comment type="caution">
    <text evidence="2">The sequence shown here is derived from an EMBL/GenBank/DDBJ whole genome shotgun (WGS) entry which is preliminary data.</text>
</comment>
<dbReference type="EMBL" id="JACGWX010000003">
    <property type="protein sequence ID" value="MBA8847932.1"/>
    <property type="molecule type" value="Genomic_DNA"/>
</dbReference>
<dbReference type="AlphaFoldDB" id="A0A839EBW0"/>